<proteinExistence type="predicted"/>
<accession>A0A926HU98</accession>
<evidence type="ECO:0000256" key="1">
    <source>
        <dbReference type="SAM" id="MobiDB-lite"/>
    </source>
</evidence>
<protein>
    <submittedName>
        <fullName evidence="2">Uncharacterized protein</fullName>
    </submittedName>
</protein>
<organism evidence="2 3">
    <name type="scientific">Feifania hominis</name>
    <dbReference type="NCBI Taxonomy" id="2763660"/>
    <lineage>
        <taxon>Bacteria</taxon>
        <taxon>Bacillati</taxon>
        <taxon>Bacillota</taxon>
        <taxon>Clostridia</taxon>
        <taxon>Eubacteriales</taxon>
        <taxon>Feifaniaceae</taxon>
        <taxon>Feifania</taxon>
    </lineage>
</organism>
<gene>
    <name evidence="2" type="ORF">H8695_08330</name>
</gene>
<keyword evidence="3" id="KW-1185">Reference proteome</keyword>
<evidence type="ECO:0000313" key="3">
    <source>
        <dbReference type="Proteomes" id="UP000620366"/>
    </source>
</evidence>
<name>A0A926HU98_9FIRM</name>
<sequence length="85" mass="9378">METAAVQAWTPAAVAAPRQGFGTISPFAAREHSSILCVNDNSESVLEKTILLRYDECKQKALPRKENRKADGHLEKKLPKDVTVT</sequence>
<dbReference type="EMBL" id="JACRSP010000003">
    <property type="protein sequence ID" value="MBC8536689.1"/>
    <property type="molecule type" value="Genomic_DNA"/>
</dbReference>
<dbReference type="AlphaFoldDB" id="A0A926HU98"/>
<dbReference type="Proteomes" id="UP000620366">
    <property type="component" value="Unassembled WGS sequence"/>
</dbReference>
<feature type="region of interest" description="Disordered" evidence="1">
    <location>
        <begin position="63"/>
        <end position="85"/>
    </location>
</feature>
<reference evidence="2" key="1">
    <citation type="submission" date="2020-08" db="EMBL/GenBank/DDBJ databases">
        <title>Genome public.</title>
        <authorList>
            <person name="Liu C."/>
            <person name="Sun Q."/>
        </authorList>
    </citation>
    <scope>NUCLEOTIDE SEQUENCE</scope>
    <source>
        <strain evidence="2">BX7</strain>
    </source>
</reference>
<comment type="caution">
    <text evidence="2">The sequence shown here is derived from an EMBL/GenBank/DDBJ whole genome shotgun (WGS) entry which is preliminary data.</text>
</comment>
<evidence type="ECO:0000313" key="2">
    <source>
        <dbReference type="EMBL" id="MBC8536689.1"/>
    </source>
</evidence>
<dbReference type="RefSeq" id="WP_249300525.1">
    <property type="nucleotide sequence ID" value="NZ_JACRSP010000003.1"/>
</dbReference>